<dbReference type="EMBL" id="MIQH01000225">
    <property type="protein sequence ID" value="OJA03728.1"/>
    <property type="molecule type" value="Genomic_DNA"/>
</dbReference>
<dbReference type="SMART" id="SM00028">
    <property type="entry name" value="TPR"/>
    <property type="match status" value="1"/>
</dbReference>
<evidence type="ECO:0000313" key="2">
    <source>
        <dbReference type="EMBL" id="OJA03728.1"/>
    </source>
</evidence>
<dbReference type="Pfam" id="PF00515">
    <property type="entry name" value="TPR_1"/>
    <property type="match status" value="1"/>
</dbReference>
<accession>A0A1J8PS27</accession>
<dbReference type="InterPro" id="IPR019734">
    <property type="entry name" value="TPR_rpt"/>
</dbReference>
<feature type="non-terminal residue" evidence="2">
    <location>
        <position position="80"/>
    </location>
</feature>
<dbReference type="SUPFAM" id="SSF48452">
    <property type="entry name" value="TPR-like"/>
    <property type="match status" value="1"/>
</dbReference>
<organism evidence="2 3">
    <name type="scientific">Bathymodiolus thermophilus thioautotrophic gill symbiont</name>
    <dbReference type="NCBI Taxonomy" id="2360"/>
    <lineage>
        <taxon>Bacteria</taxon>
        <taxon>Pseudomonadati</taxon>
        <taxon>Pseudomonadota</taxon>
        <taxon>Gammaproteobacteria</taxon>
        <taxon>sulfur-oxidizing symbionts</taxon>
    </lineage>
</organism>
<dbReference type="Proteomes" id="UP000182798">
    <property type="component" value="Unassembled WGS sequence"/>
</dbReference>
<evidence type="ECO:0000313" key="3">
    <source>
        <dbReference type="Proteomes" id="UP000182798"/>
    </source>
</evidence>
<dbReference type="PROSITE" id="PS50005">
    <property type="entry name" value="TPR"/>
    <property type="match status" value="1"/>
</dbReference>
<keyword evidence="1" id="KW-0802">TPR repeat</keyword>
<gene>
    <name evidence="2" type="ORF">BGC33_07030</name>
</gene>
<reference evidence="3" key="1">
    <citation type="submission" date="2016-09" db="EMBL/GenBank/DDBJ databases">
        <title>Genome Sequence of Bathymodiolus thermophilus sulfur-oxidizing gill endosymbiont.</title>
        <authorList>
            <person name="Ponnudurai R."/>
            <person name="Kleiner M."/>
            <person name="Sayavedra L."/>
            <person name="Thuermer A."/>
            <person name="Felbeck H."/>
            <person name="Schlueter R."/>
            <person name="Schweder T."/>
            <person name="Markert S."/>
        </authorList>
    </citation>
    <scope>NUCLEOTIDE SEQUENCE [LARGE SCALE GENOMIC DNA]</scope>
    <source>
        <strain evidence="3">BAT/CrabSpa'14</strain>
    </source>
</reference>
<evidence type="ECO:0000256" key="1">
    <source>
        <dbReference type="PROSITE-ProRule" id="PRU00339"/>
    </source>
</evidence>
<dbReference type="RefSeq" id="WP_143108589.1">
    <property type="nucleotide sequence ID" value="NZ_MIQH01000225.1"/>
</dbReference>
<protein>
    <submittedName>
        <fullName evidence="2">Uncharacterized protein</fullName>
    </submittedName>
</protein>
<name>A0A1J8PS27_9GAMM</name>
<comment type="caution">
    <text evidence="2">The sequence shown here is derived from an EMBL/GenBank/DDBJ whole genome shotgun (WGS) entry which is preliminary data.</text>
</comment>
<proteinExistence type="predicted"/>
<feature type="repeat" description="TPR" evidence="1">
    <location>
        <begin position="24"/>
        <end position="57"/>
    </location>
</feature>
<dbReference type="Gene3D" id="1.25.40.10">
    <property type="entry name" value="Tetratricopeptide repeat domain"/>
    <property type="match status" value="1"/>
</dbReference>
<dbReference type="PROSITE" id="PS50293">
    <property type="entry name" value="TPR_REGION"/>
    <property type="match status" value="1"/>
</dbReference>
<dbReference type="InterPro" id="IPR011990">
    <property type="entry name" value="TPR-like_helical_dom_sf"/>
</dbReference>
<dbReference type="OrthoDB" id="9815894at2"/>
<sequence>MAKNNKKKKKSATPLSEEQRAKNAEIYNRKGVFFIEQKRYDEAQQCFEKVLALNPNHTHAHSNIGQLFQEKQCFDKAQQH</sequence>
<dbReference type="AlphaFoldDB" id="A0A1J8PS27"/>